<evidence type="ECO:0000259" key="1">
    <source>
        <dbReference type="SMART" id="SM00829"/>
    </source>
</evidence>
<dbReference type="Pfam" id="PF08240">
    <property type="entry name" value="ADH_N"/>
    <property type="match status" value="1"/>
</dbReference>
<reference evidence="2" key="1">
    <citation type="submission" date="2018-05" db="EMBL/GenBank/DDBJ databases">
        <authorList>
            <person name="Lanie J.A."/>
            <person name="Ng W.-L."/>
            <person name="Kazmierczak K.M."/>
            <person name="Andrzejewski T.M."/>
            <person name="Davidsen T.M."/>
            <person name="Wayne K.J."/>
            <person name="Tettelin H."/>
            <person name="Glass J.I."/>
            <person name="Rusch D."/>
            <person name="Podicherti R."/>
            <person name="Tsui H.-C.T."/>
            <person name="Winkler M.E."/>
        </authorList>
    </citation>
    <scope>NUCLEOTIDE SEQUENCE</scope>
</reference>
<gene>
    <name evidence="2" type="ORF">METZ01_LOCUS95826</name>
</gene>
<proteinExistence type="predicted"/>
<dbReference type="InterPro" id="IPR013149">
    <property type="entry name" value="ADH-like_C"/>
</dbReference>
<dbReference type="InterPro" id="IPR036291">
    <property type="entry name" value="NAD(P)-bd_dom_sf"/>
</dbReference>
<dbReference type="InterPro" id="IPR051397">
    <property type="entry name" value="Zn-ADH-like_protein"/>
</dbReference>
<dbReference type="GO" id="GO:0008270">
    <property type="term" value="F:zinc ion binding"/>
    <property type="evidence" value="ECO:0007669"/>
    <property type="project" value="InterPro"/>
</dbReference>
<organism evidence="2">
    <name type="scientific">marine metagenome</name>
    <dbReference type="NCBI Taxonomy" id="408172"/>
    <lineage>
        <taxon>unclassified sequences</taxon>
        <taxon>metagenomes</taxon>
        <taxon>ecological metagenomes</taxon>
    </lineage>
</organism>
<dbReference type="InterPro" id="IPR020843">
    <property type="entry name" value="ER"/>
</dbReference>
<sequence length="306" mass="31762">MVLDEIDDPDVGPGRVVVDVEAVGLAFPDVLQCRGEYQVKPPLPFTPGSETAGRVSAVGDDVDSAILGRRVVALGGGLAERLVLPASSVFEVPDVLASTKAAAVPMNYGTTWFALHDRAHLAPGETLLVTGAAGGVGSAAIQLGKAAGAWVIAVAGGPEKVAACAGLGADEVIDHREVDDLVARVRELTDGNGVDVAYDPVGGETFQQVRRCMAWDGRLLVIGFVAGIPELATNHVLLKNYSVVGVHWGASLARDPASLGRQMEALFALANEGAVDPLLHPPYAFSDAPRALQDIADRRVVGKVVT</sequence>
<dbReference type="PROSITE" id="PS01162">
    <property type="entry name" value="QOR_ZETA_CRYSTAL"/>
    <property type="match status" value="1"/>
</dbReference>
<dbReference type="Gene3D" id="3.90.180.10">
    <property type="entry name" value="Medium-chain alcohol dehydrogenases, catalytic domain"/>
    <property type="match status" value="1"/>
</dbReference>
<dbReference type="InterPro" id="IPR013154">
    <property type="entry name" value="ADH-like_N"/>
</dbReference>
<dbReference type="CDD" id="cd08241">
    <property type="entry name" value="QOR1"/>
    <property type="match status" value="1"/>
</dbReference>
<dbReference type="InterPro" id="IPR002364">
    <property type="entry name" value="Quin_OxRdtase/zeta-crystal_CS"/>
</dbReference>
<dbReference type="SUPFAM" id="SSF51735">
    <property type="entry name" value="NAD(P)-binding Rossmann-fold domains"/>
    <property type="match status" value="1"/>
</dbReference>
<accession>A0A381VRP2</accession>
<evidence type="ECO:0000313" key="2">
    <source>
        <dbReference type="EMBL" id="SVA42972.1"/>
    </source>
</evidence>
<feature type="non-terminal residue" evidence="2">
    <location>
        <position position="306"/>
    </location>
</feature>
<dbReference type="Gene3D" id="3.40.50.720">
    <property type="entry name" value="NAD(P)-binding Rossmann-like Domain"/>
    <property type="match status" value="1"/>
</dbReference>
<feature type="domain" description="Enoyl reductase (ER)" evidence="1">
    <location>
        <begin position="1"/>
        <end position="306"/>
    </location>
</feature>
<dbReference type="SUPFAM" id="SSF50129">
    <property type="entry name" value="GroES-like"/>
    <property type="match status" value="1"/>
</dbReference>
<protein>
    <recommendedName>
        <fullName evidence="1">Enoyl reductase (ER) domain-containing protein</fullName>
    </recommendedName>
</protein>
<dbReference type="SMART" id="SM00829">
    <property type="entry name" value="PKS_ER"/>
    <property type="match status" value="1"/>
</dbReference>
<name>A0A381VRP2_9ZZZZ</name>
<dbReference type="Pfam" id="PF00107">
    <property type="entry name" value="ADH_zinc_N"/>
    <property type="match status" value="1"/>
</dbReference>
<dbReference type="InterPro" id="IPR011032">
    <property type="entry name" value="GroES-like_sf"/>
</dbReference>
<dbReference type="GO" id="GO:0016491">
    <property type="term" value="F:oxidoreductase activity"/>
    <property type="evidence" value="ECO:0007669"/>
    <property type="project" value="InterPro"/>
</dbReference>
<dbReference type="PANTHER" id="PTHR43677:SF4">
    <property type="entry name" value="QUINONE OXIDOREDUCTASE-LIKE PROTEIN 2"/>
    <property type="match status" value="1"/>
</dbReference>
<dbReference type="PANTHER" id="PTHR43677">
    <property type="entry name" value="SHORT-CHAIN DEHYDROGENASE/REDUCTASE"/>
    <property type="match status" value="1"/>
</dbReference>
<dbReference type="EMBL" id="UINC01009588">
    <property type="protein sequence ID" value="SVA42972.1"/>
    <property type="molecule type" value="Genomic_DNA"/>
</dbReference>
<dbReference type="AlphaFoldDB" id="A0A381VRP2"/>